<dbReference type="Proteomes" id="UP001597400">
    <property type="component" value="Unassembled WGS sequence"/>
</dbReference>
<dbReference type="InterPro" id="IPR007450">
    <property type="entry name" value="BamE_dom"/>
</dbReference>
<keyword evidence="2" id="KW-0472">Membrane</keyword>
<organism evidence="4 5">
    <name type="scientific">Sphingomonas arantia</name>
    <dbReference type="NCBI Taxonomy" id="1460676"/>
    <lineage>
        <taxon>Bacteria</taxon>
        <taxon>Pseudomonadati</taxon>
        <taxon>Pseudomonadota</taxon>
        <taxon>Alphaproteobacteria</taxon>
        <taxon>Sphingomonadales</taxon>
        <taxon>Sphingomonadaceae</taxon>
        <taxon>Sphingomonas</taxon>
    </lineage>
</organism>
<sequence length="95" mass="9749">MKGLFVSGFALLLAGCVSVGTNYKDANVARLAVGMSKADVVALLGKPNQSVTTATGEQRLTWVHSTGSMLGASSRAIALPFDSDGKLTSVPKLVP</sequence>
<feature type="domain" description="Outer membrane protein assembly factor BamE" evidence="3">
    <location>
        <begin position="22"/>
        <end position="88"/>
    </location>
</feature>
<accession>A0ABW4U1Y0</accession>
<evidence type="ECO:0000313" key="5">
    <source>
        <dbReference type="Proteomes" id="UP001597400"/>
    </source>
</evidence>
<dbReference type="RefSeq" id="WP_380930812.1">
    <property type="nucleotide sequence ID" value="NZ_JBHUGS010000004.1"/>
</dbReference>
<gene>
    <name evidence="4" type="primary">bamE</name>
    <name evidence="4" type="ORF">ACFSGX_13900</name>
</gene>
<proteinExistence type="predicted"/>
<evidence type="ECO:0000256" key="2">
    <source>
        <dbReference type="ARBA" id="ARBA00023136"/>
    </source>
</evidence>
<dbReference type="Gene3D" id="3.30.1450.10">
    <property type="match status" value="1"/>
</dbReference>
<name>A0ABW4U1Y0_9SPHN</name>
<keyword evidence="1" id="KW-0732">Signal</keyword>
<reference evidence="5" key="1">
    <citation type="journal article" date="2019" name="Int. J. Syst. Evol. Microbiol.">
        <title>The Global Catalogue of Microorganisms (GCM) 10K type strain sequencing project: providing services to taxonomists for standard genome sequencing and annotation.</title>
        <authorList>
            <consortium name="The Broad Institute Genomics Platform"/>
            <consortium name="The Broad Institute Genome Sequencing Center for Infectious Disease"/>
            <person name="Wu L."/>
            <person name="Ma J."/>
        </authorList>
    </citation>
    <scope>NUCLEOTIDE SEQUENCE [LARGE SCALE GENOMIC DNA]</scope>
    <source>
        <strain evidence="5">CGMCC 1.12702</strain>
    </source>
</reference>
<evidence type="ECO:0000313" key="4">
    <source>
        <dbReference type="EMBL" id="MFD1951862.1"/>
    </source>
</evidence>
<evidence type="ECO:0000259" key="3">
    <source>
        <dbReference type="Pfam" id="PF04355"/>
    </source>
</evidence>
<comment type="caution">
    <text evidence="4">The sequence shown here is derived from an EMBL/GenBank/DDBJ whole genome shotgun (WGS) entry which is preliminary data.</text>
</comment>
<dbReference type="InterPro" id="IPR037873">
    <property type="entry name" value="BamE-like"/>
</dbReference>
<dbReference type="PROSITE" id="PS51257">
    <property type="entry name" value="PROKAR_LIPOPROTEIN"/>
    <property type="match status" value="1"/>
</dbReference>
<keyword evidence="5" id="KW-1185">Reference proteome</keyword>
<dbReference type="Pfam" id="PF04355">
    <property type="entry name" value="BamE"/>
    <property type="match status" value="1"/>
</dbReference>
<evidence type="ECO:0000256" key="1">
    <source>
        <dbReference type="ARBA" id="ARBA00022729"/>
    </source>
</evidence>
<dbReference type="EMBL" id="JBHUGS010000004">
    <property type="protein sequence ID" value="MFD1951862.1"/>
    <property type="molecule type" value="Genomic_DNA"/>
</dbReference>
<protein>
    <submittedName>
        <fullName evidence="4">Outer membrane protein assembly factor BamE</fullName>
    </submittedName>
</protein>